<accession>A0A4C1WWH9</accession>
<name>A0A4C1WWH9_EUMVA</name>
<sequence>MLAQCLEATESDDRSHRCYDDGRHQTLNRYFSCNAIEHLPFTAKRVVVCVCDGHVFRRVGREVPGVTSADRDLAPEPAGARPRHIPPEAVYRFSDNSLELFNSTAVMRSFSLSDRTAAHLYRAGPSALANQGLERSNLKSDTARAQQIIMRGGSARADRSVTLSVGGHLAERLCGVYRFSNIHSQRRFPG</sequence>
<evidence type="ECO:0000313" key="1">
    <source>
        <dbReference type="EMBL" id="GBP55886.1"/>
    </source>
</evidence>
<keyword evidence="2" id="KW-1185">Reference proteome</keyword>
<gene>
    <name evidence="1" type="ORF">EVAR_43676_1</name>
</gene>
<proteinExistence type="predicted"/>
<reference evidence="1 2" key="1">
    <citation type="journal article" date="2019" name="Commun. Biol.">
        <title>The bagworm genome reveals a unique fibroin gene that provides high tensile strength.</title>
        <authorList>
            <person name="Kono N."/>
            <person name="Nakamura H."/>
            <person name="Ohtoshi R."/>
            <person name="Tomita M."/>
            <person name="Numata K."/>
            <person name="Arakawa K."/>
        </authorList>
    </citation>
    <scope>NUCLEOTIDE SEQUENCE [LARGE SCALE GENOMIC DNA]</scope>
</reference>
<dbReference type="Proteomes" id="UP000299102">
    <property type="component" value="Unassembled WGS sequence"/>
</dbReference>
<protein>
    <submittedName>
        <fullName evidence="1">Uncharacterized protein</fullName>
    </submittedName>
</protein>
<evidence type="ECO:0000313" key="2">
    <source>
        <dbReference type="Proteomes" id="UP000299102"/>
    </source>
</evidence>
<organism evidence="1 2">
    <name type="scientific">Eumeta variegata</name>
    <name type="common">Bagworm moth</name>
    <name type="synonym">Eumeta japonica</name>
    <dbReference type="NCBI Taxonomy" id="151549"/>
    <lineage>
        <taxon>Eukaryota</taxon>
        <taxon>Metazoa</taxon>
        <taxon>Ecdysozoa</taxon>
        <taxon>Arthropoda</taxon>
        <taxon>Hexapoda</taxon>
        <taxon>Insecta</taxon>
        <taxon>Pterygota</taxon>
        <taxon>Neoptera</taxon>
        <taxon>Endopterygota</taxon>
        <taxon>Lepidoptera</taxon>
        <taxon>Glossata</taxon>
        <taxon>Ditrysia</taxon>
        <taxon>Tineoidea</taxon>
        <taxon>Psychidae</taxon>
        <taxon>Oiketicinae</taxon>
        <taxon>Eumeta</taxon>
    </lineage>
</organism>
<dbReference type="EMBL" id="BGZK01000681">
    <property type="protein sequence ID" value="GBP55886.1"/>
    <property type="molecule type" value="Genomic_DNA"/>
</dbReference>
<comment type="caution">
    <text evidence="1">The sequence shown here is derived from an EMBL/GenBank/DDBJ whole genome shotgun (WGS) entry which is preliminary data.</text>
</comment>
<dbReference type="AlphaFoldDB" id="A0A4C1WWH9"/>